<keyword evidence="4 9" id="KW-0479">Metal-binding</keyword>
<dbReference type="InterPro" id="IPR023865">
    <property type="entry name" value="Aliphatic_acid_kinase_CS"/>
</dbReference>
<dbReference type="Pfam" id="PF00871">
    <property type="entry name" value="Acetate_kinase"/>
    <property type="match status" value="1"/>
</dbReference>
<comment type="subunit">
    <text evidence="9">Homodimer.</text>
</comment>
<dbReference type="NCBIfam" id="TIGR00016">
    <property type="entry name" value="ackA"/>
    <property type="match status" value="1"/>
</dbReference>
<proteinExistence type="inferred from homology"/>
<feature type="binding site" evidence="9">
    <location>
        <position position="10"/>
    </location>
    <ligand>
        <name>Mg(2+)</name>
        <dbReference type="ChEBI" id="CHEBI:18420"/>
    </ligand>
</feature>
<sequence>MSEDRLLVLNAGSSSIKFAVYPMDGESPLWRGQADGLGGNSARLHISDGKDTNDETLTLDRGDHAEALQRLLDWLDANVGHRSLRAVGHRVVHGGTRHSEPLILDADRLEELDDLSGLAPLHQPHNLAAARHLMQRRPDLPQVACFDTAFHRSQPWVAQQFALPGEWQERGVLRYGFHGLSYEYIAGRLREEDPVLARGRVVVAHLGNGASLCGMKDGRSQATSMGFTALDGLPMGQRCGALDPGVVLYLIQQQGMSVEAVQDLLYHRSGLLGMSGISHDMRELLASGEASAARAVDVFCYRAAREIASLAAALGGLDGLVFTAGIGENCAPVRRAIVEYLAWLDFDLDEPAKETNAARIHSSGSRPVYVLPTDEQAVIARHTRHLLTTNPSG</sequence>
<comment type="pathway">
    <text evidence="9">Metabolic intermediate biosynthesis; acetyl-CoA biosynthesis; acetyl-CoA from acetate: step 1/2.</text>
</comment>
<feature type="binding site" evidence="9">
    <location>
        <begin position="280"/>
        <end position="282"/>
    </location>
    <ligand>
        <name>ATP</name>
        <dbReference type="ChEBI" id="CHEBI:30616"/>
    </ligand>
</feature>
<dbReference type="PANTHER" id="PTHR21060">
    <property type="entry name" value="ACETATE KINASE"/>
    <property type="match status" value="1"/>
</dbReference>
<dbReference type="SUPFAM" id="SSF53067">
    <property type="entry name" value="Actin-like ATPase domain"/>
    <property type="match status" value="2"/>
</dbReference>
<dbReference type="Proteomes" id="UP001239019">
    <property type="component" value="Unassembled WGS sequence"/>
</dbReference>
<keyword evidence="2 9" id="KW-0963">Cytoplasm</keyword>
<feature type="binding site" evidence="9">
    <location>
        <position position="90"/>
    </location>
    <ligand>
        <name>substrate</name>
    </ligand>
</feature>
<keyword evidence="7 9" id="KW-0067">ATP-binding</keyword>
<comment type="cofactor">
    <cofactor evidence="9">
        <name>Mg(2+)</name>
        <dbReference type="ChEBI" id="CHEBI:18420"/>
    </cofactor>
    <cofactor evidence="9">
        <name>Mn(2+)</name>
        <dbReference type="ChEBI" id="CHEBI:29035"/>
    </cofactor>
    <text evidence="9">Mg(2+). Can also accept Mn(2+).</text>
</comment>
<comment type="caution">
    <text evidence="11">The sequence shown here is derived from an EMBL/GenBank/DDBJ whole genome shotgun (WGS) entry which is preliminary data.</text>
</comment>
<evidence type="ECO:0000256" key="1">
    <source>
        <dbReference type="ARBA" id="ARBA00008748"/>
    </source>
</evidence>
<evidence type="ECO:0000256" key="8">
    <source>
        <dbReference type="ARBA" id="ARBA00022842"/>
    </source>
</evidence>
<evidence type="ECO:0000256" key="5">
    <source>
        <dbReference type="ARBA" id="ARBA00022741"/>
    </source>
</evidence>
<evidence type="ECO:0000256" key="10">
    <source>
        <dbReference type="RuleBase" id="RU003835"/>
    </source>
</evidence>
<comment type="subcellular location">
    <subcellularLocation>
        <location evidence="9">Cytoplasm</location>
    </subcellularLocation>
</comment>
<keyword evidence="8 9" id="KW-0460">Magnesium</keyword>
<gene>
    <name evidence="9" type="primary">ackA</name>
    <name evidence="11" type="ORF">RBH19_11335</name>
</gene>
<dbReference type="InterPro" id="IPR000890">
    <property type="entry name" value="Aliphatic_acid_kin_short-chain"/>
</dbReference>
<reference evidence="11 12" key="1">
    <citation type="submission" date="2023-08" db="EMBL/GenBank/DDBJ databases">
        <title>Whole-genome sequencing of halo(alkali)philic microorganisms from hypersaline lakes.</title>
        <authorList>
            <person name="Sorokin D.Y."/>
            <person name="Abbas B."/>
            <person name="Merkel A.Y."/>
        </authorList>
    </citation>
    <scope>NUCLEOTIDE SEQUENCE [LARGE SCALE GENOMIC DNA]</scope>
    <source>
        <strain evidence="11 12">AB-CW4</strain>
    </source>
</reference>
<evidence type="ECO:0000313" key="11">
    <source>
        <dbReference type="EMBL" id="MDQ2070472.1"/>
    </source>
</evidence>
<dbReference type="HAMAP" id="MF_00020">
    <property type="entry name" value="Acetate_kinase"/>
    <property type="match status" value="1"/>
</dbReference>
<dbReference type="PROSITE" id="PS01075">
    <property type="entry name" value="ACETATE_KINASE_1"/>
    <property type="match status" value="1"/>
</dbReference>
<evidence type="ECO:0000313" key="12">
    <source>
        <dbReference type="Proteomes" id="UP001239019"/>
    </source>
</evidence>
<feature type="active site" description="Proton donor/acceptor" evidence="9">
    <location>
        <position position="147"/>
    </location>
</feature>
<dbReference type="InterPro" id="IPR043129">
    <property type="entry name" value="ATPase_NBD"/>
</dbReference>
<evidence type="ECO:0000256" key="9">
    <source>
        <dbReference type="HAMAP-Rule" id="MF_00020"/>
    </source>
</evidence>
<keyword evidence="12" id="KW-1185">Reference proteome</keyword>
<organism evidence="11 12">
    <name type="scientific">Natronospira bacteriovora</name>
    <dbReference type="NCBI Taxonomy" id="3069753"/>
    <lineage>
        <taxon>Bacteria</taxon>
        <taxon>Pseudomonadati</taxon>
        <taxon>Pseudomonadota</taxon>
        <taxon>Gammaproteobacteria</taxon>
        <taxon>Natronospirales</taxon>
        <taxon>Natronospiraceae</taxon>
        <taxon>Natronospira</taxon>
    </lineage>
</organism>
<feature type="binding site" evidence="9">
    <location>
        <position position="375"/>
    </location>
    <ligand>
        <name>Mg(2+)</name>
        <dbReference type="ChEBI" id="CHEBI:18420"/>
    </ligand>
</feature>
<evidence type="ECO:0000256" key="6">
    <source>
        <dbReference type="ARBA" id="ARBA00022777"/>
    </source>
</evidence>
<keyword evidence="5 9" id="KW-0547">Nucleotide-binding</keyword>
<accession>A0ABU0W943</accession>
<comment type="catalytic activity">
    <reaction evidence="9">
        <text>acetate + ATP = acetyl phosphate + ADP</text>
        <dbReference type="Rhea" id="RHEA:11352"/>
        <dbReference type="ChEBI" id="CHEBI:22191"/>
        <dbReference type="ChEBI" id="CHEBI:30089"/>
        <dbReference type="ChEBI" id="CHEBI:30616"/>
        <dbReference type="ChEBI" id="CHEBI:456216"/>
        <dbReference type="EC" id="2.7.2.1"/>
    </reaction>
</comment>
<protein>
    <recommendedName>
        <fullName evidence="9">Acetate kinase</fullName>
        <ecNumber evidence="9">2.7.2.1</ecNumber>
    </recommendedName>
    <alternativeName>
        <fullName evidence="9">Acetokinase</fullName>
    </alternativeName>
</protein>
<evidence type="ECO:0000256" key="4">
    <source>
        <dbReference type="ARBA" id="ARBA00022723"/>
    </source>
</evidence>
<dbReference type="EMBL" id="JAVDDT010000007">
    <property type="protein sequence ID" value="MDQ2070472.1"/>
    <property type="molecule type" value="Genomic_DNA"/>
</dbReference>
<evidence type="ECO:0000256" key="3">
    <source>
        <dbReference type="ARBA" id="ARBA00022679"/>
    </source>
</evidence>
<dbReference type="InterPro" id="IPR004372">
    <property type="entry name" value="Ac/propionate_kinase"/>
</dbReference>
<evidence type="ECO:0000256" key="2">
    <source>
        <dbReference type="ARBA" id="ARBA00022490"/>
    </source>
</evidence>
<dbReference type="Gene3D" id="3.30.420.40">
    <property type="match status" value="2"/>
</dbReference>
<dbReference type="PANTHER" id="PTHR21060:SF21">
    <property type="entry name" value="ACETATE KINASE"/>
    <property type="match status" value="1"/>
</dbReference>
<feature type="binding site" evidence="9">
    <location>
        <begin position="325"/>
        <end position="329"/>
    </location>
    <ligand>
        <name>ATP</name>
        <dbReference type="ChEBI" id="CHEBI:30616"/>
    </ligand>
</feature>
<feature type="site" description="Transition state stabilizer" evidence="9">
    <location>
        <position position="178"/>
    </location>
</feature>
<evidence type="ECO:0000256" key="7">
    <source>
        <dbReference type="ARBA" id="ARBA00022840"/>
    </source>
</evidence>
<comment type="similarity">
    <text evidence="1 9 10">Belongs to the acetokinase family.</text>
</comment>
<feature type="binding site" evidence="9">
    <location>
        <position position="17"/>
    </location>
    <ligand>
        <name>ATP</name>
        <dbReference type="ChEBI" id="CHEBI:30616"/>
    </ligand>
</feature>
<feature type="binding site" evidence="9">
    <location>
        <begin position="205"/>
        <end position="209"/>
    </location>
    <ligand>
        <name>ATP</name>
        <dbReference type="ChEBI" id="CHEBI:30616"/>
    </ligand>
</feature>
<dbReference type="GO" id="GO:0008776">
    <property type="term" value="F:acetate kinase activity"/>
    <property type="evidence" value="ECO:0007669"/>
    <property type="project" value="UniProtKB-EC"/>
</dbReference>
<keyword evidence="3 9" id="KW-0808">Transferase</keyword>
<feature type="site" description="Transition state stabilizer" evidence="9">
    <location>
        <position position="238"/>
    </location>
</feature>
<dbReference type="RefSeq" id="WP_306728972.1">
    <property type="nucleotide sequence ID" value="NZ_JAVDDT010000007.1"/>
</dbReference>
<dbReference type="PIRSF" id="PIRSF000722">
    <property type="entry name" value="Acetate_prop_kin"/>
    <property type="match status" value="1"/>
</dbReference>
<dbReference type="EC" id="2.7.2.1" evidence="9"/>
<keyword evidence="6 9" id="KW-0418">Kinase</keyword>
<dbReference type="PRINTS" id="PR00471">
    <property type="entry name" value="ACETATEKNASE"/>
</dbReference>
<comment type="function">
    <text evidence="9">Catalyzes the formation of acetyl phosphate from acetate and ATP. Can also catalyze the reverse reaction.</text>
</comment>
<name>A0ABU0W943_9GAMM</name>